<dbReference type="Pfam" id="PF04389">
    <property type="entry name" value="Peptidase_M28"/>
    <property type="match status" value="1"/>
</dbReference>
<dbReference type="Proteomes" id="UP000002945">
    <property type="component" value="Unassembled WGS sequence"/>
</dbReference>
<protein>
    <submittedName>
        <fullName evidence="2">Peptidase M20/M25/M40 family protein</fullName>
    </submittedName>
</protein>
<organism evidence="2 3">
    <name type="scientific">Kordia algicida OT-1</name>
    <dbReference type="NCBI Taxonomy" id="391587"/>
    <lineage>
        <taxon>Bacteria</taxon>
        <taxon>Pseudomonadati</taxon>
        <taxon>Bacteroidota</taxon>
        <taxon>Flavobacteriia</taxon>
        <taxon>Flavobacteriales</taxon>
        <taxon>Flavobacteriaceae</taxon>
        <taxon>Kordia</taxon>
    </lineage>
</organism>
<evidence type="ECO:0000313" key="3">
    <source>
        <dbReference type="Proteomes" id="UP000002945"/>
    </source>
</evidence>
<sequence>MTVLSCKSQKEGEKEEEAVNVETKATYDFTTDNLLKHIKELSSDAYEGRETGTKGAVKAKNYIITEFKKLGVKPLGKTFEQSFPMPKTSKIRQGENILGVIKGSEKPTEYIVISAHYDHEGIKNGKIYNGADDDASGISALIAFAEYFRKHPPKHSVILAAFDAEEKGLIGSYYFVENSIVPKTQLKLNINMDMISRSEKKELFAVGPQHYSQYTSIIENVKTTGNISLKIDHKEWTFASDHAGFHKAKIPFIYFGVEDHKDYHKPTDDYENIHQEFFVDVVQTIITFFKKVDTTQL</sequence>
<evidence type="ECO:0000313" key="2">
    <source>
        <dbReference type="EMBL" id="EDP98338.1"/>
    </source>
</evidence>
<evidence type="ECO:0000259" key="1">
    <source>
        <dbReference type="Pfam" id="PF04389"/>
    </source>
</evidence>
<comment type="caution">
    <text evidence="2">The sequence shown here is derived from an EMBL/GenBank/DDBJ whole genome shotgun (WGS) entry which is preliminary data.</text>
</comment>
<feature type="domain" description="Peptidase M28" evidence="1">
    <location>
        <begin position="96"/>
        <end position="287"/>
    </location>
</feature>
<dbReference type="InterPro" id="IPR007484">
    <property type="entry name" value="Peptidase_M28"/>
</dbReference>
<dbReference type="GO" id="GO:0006508">
    <property type="term" value="P:proteolysis"/>
    <property type="evidence" value="ECO:0007669"/>
    <property type="project" value="InterPro"/>
</dbReference>
<dbReference type="STRING" id="391587.KAOT1_14012"/>
<dbReference type="eggNOG" id="COG2234">
    <property type="taxonomic scope" value="Bacteria"/>
</dbReference>
<dbReference type="EMBL" id="ABIB01000001">
    <property type="protein sequence ID" value="EDP98338.1"/>
    <property type="molecule type" value="Genomic_DNA"/>
</dbReference>
<dbReference type="Gene3D" id="3.40.630.10">
    <property type="entry name" value="Zn peptidases"/>
    <property type="match status" value="1"/>
</dbReference>
<keyword evidence="3" id="KW-1185">Reference proteome</keyword>
<dbReference type="PANTHER" id="PTHR12147">
    <property type="entry name" value="METALLOPEPTIDASE M28 FAMILY MEMBER"/>
    <property type="match status" value="1"/>
</dbReference>
<dbReference type="CDD" id="cd05662">
    <property type="entry name" value="M28_like"/>
    <property type="match status" value="1"/>
</dbReference>
<dbReference type="PANTHER" id="PTHR12147:SF26">
    <property type="entry name" value="PEPTIDASE M28 DOMAIN-CONTAINING PROTEIN"/>
    <property type="match status" value="1"/>
</dbReference>
<dbReference type="SUPFAM" id="SSF53187">
    <property type="entry name" value="Zn-dependent exopeptidases"/>
    <property type="match status" value="1"/>
</dbReference>
<dbReference type="InterPro" id="IPR045175">
    <property type="entry name" value="M28_fam"/>
</dbReference>
<dbReference type="AlphaFoldDB" id="A9DKJ4"/>
<proteinExistence type="predicted"/>
<gene>
    <name evidence="2" type="ORF">KAOT1_14012</name>
</gene>
<dbReference type="HOGENOM" id="CLU_019932_0_2_10"/>
<reference evidence="2 3" key="1">
    <citation type="journal article" date="2011" name="J. Bacteriol.">
        <title>Genome sequence of the algicidal bacterium Kordia algicida OT-1.</title>
        <authorList>
            <person name="Lee H.S."/>
            <person name="Kang S.G."/>
            <person name="Kwon K.K."/>
            <person name="Lee J.H."/>
            <person name="Kim S.J."/>
        </authorList>
    </citation>
    <scope>NUCLEOTIDE SEQUENCE [LARGE SCALE GENOMIC DNA]</scope>
    <source>
        <strain evidence="2 3">OT-1</strain>
    </source>
</reference>
<accession>A9DKJ4</accession>
<name>A9DKJ4_9FLAO</name>
<dbReference type="GO" id="GO:0008235">
    <property type="term" value="F:metalloexopeptidase activity"/>
    <property type="evidence" value="ECO:0007669"/>
    <property type="project" value="InterPro"/>
</dbReference>